<dbReference type="CDD" id="cd03046">
    <property type="entry name" value="GST_N_GTT1_like"/>
    <property type="match status" value="1"/>
</dbReference>
<dbReference type="PANTHER" id="PTHR44051">
    <property type="entry name" value="GLUTATHIONE S-TRANSFERASE-RELATED"/>
    <property type="match status" value="1"/>
</dbReference>
<comment type="catalytic activity">
    <reaction evidence="3">
        <text>RX + glutathione = an S-substituted glutathione + a halide anion + H(+)</text>
        <dbReference type="Rhea" id="RHEA:16437"/>
        <dbReference type="ChEBI" id="CHEBI:15378"/>
        <dbReference type="ChEBI" id="CHEBI:16042"/>
        <dbReference type="ChEBI" id="CHEBI:17792"/>
        <dbReference type="ChEBI" id="CHEBI:57925"/>
        <dbReference type="ChEBI" id="CHEBI:90779"/>
        <dbReference type="EC" id="2.5.1.18"/>
    </reaction>
</comment>
<dbReference type="GO" id="GO:0004601">
    <property type="term" value="F:peroxidase activity"/>
    <property type="evidence" value="ECO:0007669"/>
    <property type="project" value="UniProtKB-ARBA"/>
</dbReference>
<comment type="caution">
    <text evidence="6">The sequence shown here is derived from an EMBL/GenBank/DDBJ whole genome shotgun (WGS) entry which is preliminary data.</text>
</comment>
<dbReference type="FunFam" id="3.40.30.10:FF:000156">
    <property type="entry name" value="Glutathione S-transferase 1"/>
    <property type="match status" value="1"/>
</dbReference>
<evidence type="ECO:0000313" key="6">
    <source>
        <dbReference type="EMBL" id="TXC83673.1"/>
    </source>
</evidence>
<dbReference type="SUPFAM" id="SSF47616">
    <property type="entry name" value="GST C-terminal domain-like"/>
    <property type="match status" value="1"/>
</dbReference>
<dbReference type="Proteomes" id="UP000321776">
    <property type="component" value="Unassembled WGS sequence"/>
</dbReference>
<dbReference type="EC" id="2.5.1.18" evidence="1"/>
<dbReference type="PANTHER" id="PTHR44051:SF9">
    <property type="entry name" value="GLUTATHIONE S-TRANSFERASE 1"/>
    <property type="match status" value="1"/>
</dbReference>
<proteinExistence type="predicted"/>
<dbReference type="CDD" id="cd03189">
    <property type="entry name" value="GST_C_GTT1_like"/>
    <property type="match status" value="1"/>
</dbReference>
<dbReference type="PROSITE" id="PS50404">
    <property type="entry name" value="GST_NTER"/>
    <property type="match status" value="1"/>
</dbReference>
<dbReference type="EMBL" id="JAZHGA010000015">
    <property type="protein sequence ID" value="MEM5342158.1"/>
    <property type="molecule type" value="Genomic_DNA"/>
</dbReference>
<evidence type="ECO:0000259" key="4">
    <source>
        <dbReference type="PROSITE" id="PS50404"/>
    </source>
</evidence>
<dbReference type="Proteomes" id="UP001481677">
    <property type="component" value="Unassembled WGS sequence"/>
</dbReference>
<dbReference type="GO" id="GO:0005737">
    <property type="term" value="C:cytoplasm"/>
    <property type="evidence" value="ECO:0007669"/>
    <property type="project" value="UniProtKB-ARBA"/>
</dbReference>
<dbReference type="SUPFAM" id="SSF52833">
    <property type="entry name" value="Thioredoxin-like"/>
    <property type="match status" value="1"/>
</dbReference>
<dbReference type="InterPro" id="IPR004045">
    <property type="entry name" value="Glutathione_S-Trfase_N"/>
</dbReference>
<accession>A0A5C6VEA6</accession>
<evidence type="ECO:0000313" key="7">
    <source>
        <dbReference type="Proteomes" id="UP000321776"/>
    </source>
</evidence>
<dbReference type="EMBL" id="VOQS01000003">
    <property type="protein sequence ID" value="TXC83673.1"/>
    <property type="molecule type" value="Genomic_DNA"/>
</dbReference>
<protein>
    <recommendedName>
        <fullName evidence="1">glutathione transferase</fullName>
        <ecNumber evidence="1">2.5.1.18</ecNumber>
    </recommendedName>
</protein>
<evidence type="ECO:0000313" key="8">
    <source>
        <dbReference type="Proteomes" id="UP001481677"/>
    </source>
</evidence>
<evidence type="ECO:0000256" key="1">
    <source>
        <dbReference type="ARBA" id="ARBA00012452"/>
    </source>
</evidence>
<evidence type="ECO:0000256" key="3">
    <source>
        <dbReference type="ARBA" id="ARBA00047960"/>
    </source>
</evidence>
<keyword evidence="8" id="KW-1185">Reference proteome</keyword>
<reference evidence="5 8" key="3">
    <citation type="submission" date="2024-01" db="EMBL/GenBank/DDBJ databases">
        <title>The diversity of rhizobia nodulating Mimosa spp. in eleven states of Brazil covering several biomes is determined by host plant, location, and edaphic factors.</title>
        <authorList>
            <person name="Rouws L."/>
            <person name="Barauna A."/>
            <person name="Beukes C."/>
            <person name="De Faria S.M."/>
            <person name="Gross E."/>
            <person name="Dos Reis Junior F.B."/>
            <person name="Simon M."/>
            <person name="Maluk M."/>
            <person name="Odee D.W."/>
            <person name="Kenicer G."/>
            <person name="Young J.P.W."/>
            <person name="Reis V.M."/>
            <person name="Zilli J."/>
            <person name="James E.K."/>
        </authorList>
    </citation>
    <scope>NUCLEOTIDE SEQUENCE [LARGE SCALE GENOMIC DNA]</scope>
    <source>
        <strain evidence="5 8">JPY530</strain>
    </source>
</reference>
<keyword evidence="2 6" id="KW-0808">Transferase</keyword>
<evidence type="ECO:0000313" key="5">
    <source>
        <dbReference type="EMBL" id="MEM5342158.1"/>
    </source>
</evidence>
<feature type="domain" description="GST N-terminal" evidence="4">
    <location>
        <begin position="1"/>
        <end position="82"/>
    </location>
</feature>
<organism evidence="6 7">
    <name type="scientific">Paraburkholderia azotifigens</name>
    <dbReference type="NCBI Taxonomy" id="2057004"/>
    <lineage>
        <taxon>Bacteria</taxon>
        <taxon>Pseudomonadati</taxon>
        <taxon>Pseudomonadota</taxon>
        <taxon>Betaproteobacteria</taxon>
        <taxon>Burkholderiales</taxon>
        <taxon>Burkholderiaceae</taxon>
        <taxon>Paraburkholderia</taxon>
    </lineage>
</organism>
<dbReference type="Pfam" id="PF13410">
    <property type="entry name" value="GST_C_2"/>
    <property type="match status" value="1"/>
</dbReference>
<evidence type="ECO:0000256" key="2">
    <source>
        <dbReference type="ARBA" id="ARBA00022679"/>
    </source>
</evidence>
<dbReference type="SFLD" id="SFLDS00019">
    <property type="entry name" value="Glutathione_Transferase_(cytos"/>
    <property type="match status" value="1"/>
</dbReference>
<dbReference type="InterPro" id="IPR036282">
    <property type="entry name" value="Glutathione-S-Trfase_C_sf"/>
</dbReference>
<dbReference type="InterPro" id="IPR036249">
    <property type="entry name" value="Thioredoxin-like_sf"/>
</dbReference>
<name>A0A5C6VEA6_9BURK</name>
<dbReference type="InterPro" id="IPR040079">
    <property type="entry name" value="Glutathione_S-Trfase"/>
</dbReference>
<dbReference type="Gene3D" id="1.20.1050.10">
    <property type="match status" value="1"/>
</dbReference>
<dbReference type="SFLD" id="SFLDG01150">
    <property type="entry name" value="Main.1:_Beta-like"/>
    <property type="match status" value="1"/>
</dbReference>
<dbReference type="SFLD" id="SFLDG00358">
    <property type="entry name" value="Main_(cytGST)"/>
    <property type="match status" value="1"/>
</dbReference>
<reference evidence="6" key="2">
    <citation type="submission" date="2019-08" db="EMBL/GenBank/DDBJ databases">
        <authorList>
            <person name="Im W.-T."/>
        </authorList>
    </citation>
    <scope>NUCLEOTIDE SEQUENCE</scope>
    <source>
        <strain evidence="6">NF 2-5-3</strain>
    </source>
</reference>
<dbReference type="AlphaFoldDB" id="A0A5C6VEA6"/>
<reference evidence="6 7" key="1">
    <citation type="journal article" date="2018" name="Int. J. Syst. Evol. Microbiol.">
        <title>Paraburkholderia azotifigens sp. nov., a nitrogen-fixing bacterium isolated from paddy soil.</title>
        <authorList>
            <person name="Choi G.M."/>
            <person name="Im W.T."/>
        </authorList>
    </citation>
    <scope>NUCLEOTIDE SEQUENCE [LARGE SCALE GENOMIC DNA]</scope>
    <source>
        <strain evidence="6 7">NF 2-5-3</strain>
    </source>
</reference>
<dbReference type="Gene3D" id="3.40.30.10">
    <property type="entry name" value="Glutaredoxin"/>
    <property type="match status" value="1"/>
</dbReference>
<sequence>MTIIVHHLENSRSQRVLWLLEELKLPYQVVRYRRDPVTGLAPTSVGNIHPLGKLPVLQDGPLTLAESGVIFEHLLGQSDVKIGQPAELDNGRRYQHFMHYAEGSLMPPLFALLVLGRMGDMAGPAAADLRRSFSGHLAWMDSELSTRPWFAGETFTAVDIMMSFPLEAARQRGGLDERYANLNKFLRRIHSRPAYRAAVDAGGPYALA</sequence>
<dbReference type="RefSeq" id="WP_147235947.1">
    <property type="nucleotide sequence ID" value="NZ_JAZHFZ010000015.1"/>
</dbReference>
<dbReference type="Pfam" id="PF13409">
    <property type="entry name" value="GST_N_2"/>
    <property type="match status" value="1"/>
</dbReference>
<gene>
    <name evidence="6" type="ORF">FRZ40_25180</name>
    <name evidence="5" type="ORF">V4C56_21340</name>
</gene>
<dbReference type="GO" id="GO:0004364">
    <property type="term" value="F:glutathione transferase activity"/>
    <property type="evidence" value="ECO:0007669"/>
    <property type="project" value="UniProtKB-EC"/>
</dbReference>